<comment type="caution">
    <text evidence="7">The sequence shown here is derived from an EMBL/GenBank/DDBJ whole genome shotgun (WGS) entry which is preliminary data.</text>
</comment>
<feature type="domain" description="Desulfoferrodoxin ferrous iron-binding" evidence="6">
    <location>
        <begin position="11"/>
        <end position="123"/>
    </location>
</feature>
<dbReference type="NCBIfam" id="TIGR00332">
    <property type="entry name" value="neela_ferrous"/>
    <property type="match status" value="1"/>
</dbReference>
<comment type="similarity">
    <text evidence="1">Belongs to the desulfoferrodoxin family.</text>
</comment>
<dbReference type="PANTHER" id="PTHR36541">
    <property type="entry name" value="SUPEROXIDE REDUCTASE-RELATED"/>
    <property type="match status" value="1"/>
</dbReference>
<protein>
    <submittedName>
        <fullName evidence="7">Superoxide reductase</fullName>
    </submittedName>
</protein>
<accession>A0A7C3MIK9</accession>
<dbReference type="SUPFAM" id="SSF49367">
    <property type="entry name" value="Superoxide reductase-like"/>
    <property type="match status" value="1"/>
</dbReference>
<keyword evidence="4" id="KW-0249">Electron transport</keyword>
<keyword evidence="5" id="KW-0408">Iron</keyword>
<dbReference type="Gene3D" id="2.60.40.730">
    <property type="entry name" value="SOR catalytic domain"/>
    <property type="match status" value="1"/>
</dbReference>
<dbReference type="PANTHER" id="PTHR36541:SF1">
    <property type="entry name" value="SUPEROXIDE REDUCTASE-RELATED"/>
    <property type="match status" value="1"/>
</dbReference>
<reference evidence="7" key="1">
    <citation type="journal article" date="2020" name="mSystems">
        <title>Genome- and Community-Level Interaction Insights into Carbon Utilization and Element Cycling Functions of Hydrothermarchaeota in Hydrothermal Sediment.</title>
        <authorList>
            <person name="Zhou Z."/>
            <person name="Liu Y."/>
            <person name="Xu W."/>
            <person name="Pan J."/>
            <person name="Luo Z.H."/>
            <person name="Li M."/>
        </authorList>
    </citation>
    <scope>NUCLEOTIDE SEQUENCE [LARGE SCALE GENOMIC DNA]</scope>
    <source>
        <strain evidence="7">SpSt-81</strain>
    </source>
</reference>
<dbReference type="Pfam" id="PF01880">
    <property type="entry name" value="Desulfoferrodox"/>
    <property type="match status" value="1"/>
</dbReference>
<evidence type="ECO:0000259" key="6">
    <source>
        <dbReference type="Pfam" id="PF01880"/>
    </source>
</evidence>
<name>A0A7C3MIK9_DICTH</name>
<keyword evidence="3" id="KW-0479">Metal-binding</keyword>
<organism evidence="7">
    <name type="scientific">Dictyoglomus thermophilum</name>
    <dbReference type="NCBI Taxonomy" id="14"/>
    <lineage>
        <taxon>Bacteria</taxon>
        <taxon>Pseudomonadati</taxon>
        <taxon>Dictyoglomota</taxon>
        <taxon>Dictyoglomia</taxon>
        <taxon>Dictyoglomales</taxon>
        <taxon>Dictyoglomaceae</taxon>
        <taxon>Dictyoglomus</taxon>
    </lineage>
</organism>
<dbReference type="InterPro" id="IPR036073">
    <property type="entry name" value="Desulfoferrodoxin_Fe-bd_dom_sf"/>
</dbReference>
<dbReference type="InterPro" id="IPR051233">
    <property type="entry name" value="Desulfoferrodoxin_SOR"/>
</dbReference>
<dbReference type="GO" id="GO:0016491">
    <property type="term" value="F:oxidoreductase activity"/>
    <property type="evidence" value="ECO:0007669"/>
    <property type="project" value="InterPro"/>
</dbReference>
<proteinExistence type="inferred from homology"/>
<evidence type="ECO:0000313" key="7">
    <source>
        <dbReference type="EMBL" id="HFX12647.1"/>
    </source>
</evidence>
<dbReference type="AlphaFoldDB" id="A0A7C3MIK9"/>
<dbReference type="InterPro" id="IPR002742">
    <property type="entry name" value="Desulfoferrodoxin_Fe-bd_dom"/>
</dbReference>
<evidence type="ECO:0000256" key="5">
    <source>
        <dbReference type="ARBA" id="ARBA00023004"/>
    </source>
</evidence>
<evidence type="ECO:0000256" key="3">
    <source>
        <dbReference type="ARBA" id="ARBA00022723"/>
    </source>
</evidence>
<dbReference type="CDD" id="cd03172">
    <property type="entry name" value="SORL_classII"/>
    <property type="match status" value="1"/>
</dbReference>
<keyword evidence="2" id="KW-0813">Transport</keyword>
<sequence length="129" mass="14861">MEKLKELLQEADWTREKHVPVIDILEKDREKGVKVRVSVGKEIPHPNTSSHFIAWIEVYFLPEGEKYPYQLGRFEFTSHGASTQGPDTSTVYTDPIVEFVFKTQKDGKIFALSYCNIHGLWEGSAELKF</sequence>
<evidence type="ECO:0000256" key="1">
    <source>
        <dbReference type="ARBA" id="ARBA00005941"/>
    </source>
</evidence>
<evidence type="ECO:0000256" key="2">
    <source>
        <dbReference type="ARBA" id="ARBA00022448"/>
    </source>
</evidence>
<gene>
    <name evidence="7" type="ORF">ENW00_00570</name>
</gene>
<dbReference type="GO" id="GO:0005506">
    <property type="term" value="F:iron ion binding"/>
    <property type="evidence" value="ECO:0007669"/>
    <property type="project" value="InterPro"/>
</dbReference>
<dbReference type="EMBL" id="DTIN01000008">
    <property type="protein sequence ID" value="HFX12647.1"/>
    <property type="molecule type" value="Genomic_DNA"/>
</dbReference>
<evidence type="ECO:0000256" key="4">
    <source>
        <dbReference type="ARBA" id="ARBA00022982"/>
    </source>
</evidence>